<sequence length="77" mass="8489">MDTAPINPAPTGKDRMMALQHLGCTFKEGEHDVTKIATPTVPMEGQEKETIPTFVNATEEEGEDMEIKATSQSNRQQ</sequence>
<dbReference type="OrthoDB" id="2283184at2759"/>
<dbReference type="Proteomes" id="UP000078561">
    <property type="component" value="Unassembled WGS sequence"/>
</dbReference>
<dbReference type="AlphaFoldDB" id="A0A163JPC5"/>
<proteinExistence type="predicted"/>
<name>A0A163JPC5_ABSGL</name>
<evidence type="ECO:0000313" key="2">
    <source>
        <dbReference type="Proteomes" id="UP000078561"/>
    </source>
</evidence>
<dbReference type="EMBL" id="LT553539">
    <property type="protein sequence ID" value="SAM01624.1"/>
    <property type="molecule type" value="Genomic_DNA"/>
</dbReference>
<gene>
    <name evidence="1" type="primary">ABSGL_07367.1 scaffold 8789</name>
</gene>
<reference evidence="1" key="1">
    <citation type="submission" date="2016-04" db="EMBL/GenBank/DDBJ databases">
        <authorList>
            <person name="Evans L.H."/>
            <person name="Alamgir A."/>
            <person name="Owens N."/>
            <person name="Weber N.D."/>
            <person name="Virtaneva K."/>
            <person name="Barbian K."/>
            <person name="Babar A."/>
            <person name="Rosenke K."/>
        </authorList>
    </citation>
    <scope>NUCLEOTIDE SEQUENCE [LARGE SCALE GENOMIC DNA]</scope>
    <source>
        <strain evidence="1">CBS 101.48</strain>
    </source>
</reference>
<protein>
    <submittedName>
        <fullName evidence="1">Uncharacterized protein</fullName>
    </submittedName>
</protein>
<dbReference type="InParanoid" id="A0A163JPC5"/>
<keyword evidence="2" id="KW-1185">Reference proteome</keyword>
<organism evidence="1">
    <name type="scientific">Absidia glauca</name>
    <name type="common">Pin mould</name>
    <dbReference type="NCBI Taxonomy" id="4829"/>
    <lineage>
        <taxon>Eukaryota</taxon>
        <taxon>Fungi</taxon>
        <taxon>Fungi incertae sedis</taxon>
        <taxon>Mucoromycota</taxon>
        <taxon>Mucoromycotina</taxon>
        <taxon>Mucoromycetes</taxon>
        <taxon>Mucorales</taxon>
        <taxon>Cunninghamellaceae</taxon>
        <taxon>Absidia</taxon>
    </lineage>
</organism>
<evidence type="ECO:0000313" key="1">
    <source>
        <dbReference type="EMBL" id="SAM01624.1"/>
    </source>
</evidence>
<accession>A0A163JPC5</accession>